<keyword evidence="4" id="KW-0067">ATP-binding</keyword>
<sequence length="387" mass="42277">MTKTFEQLGVAPDLCHALSERGITTAFPIQEMSIPDILAGRDVCGKAKTGSGKTLAFGLPMLQILPKAKPGRPTGIALVPTRELATQVRDELLPLAHARGIRITAIYGGDPIEKQIKALKAGVDLAVCTPGRAIDLIERGDLSVEDVKNVIIDEADRMADMGFLPQVEWILRNVEVGHQTLLFSATLDGAVDTLVRRYQHEPARHEVESKGATVEQMTHRFITVHEMDKAKVAATIVGASGRTMIFSNTKHGADRLADKLDELGVSAQAIHGDLRQNMREKALSNFSAGKLQVLVATDVAARGIHVDEVDVVIHYDPPSDHKNYLHRSGRTARAGEDGLVVSLVLWNQELEVKRIQKRLGLDIPIVEMFSNDPRLQDLAAWDPSSDS</sequence>
<evidence type="ECO:0000259" key="6">
    <source>
        <dbReference type="PROSITE" id="PS51194"/>
    </source>
</evidence>
<dbReference type="Pfam" id="PF00270">
    <property type="entry name" value="DEAD"/>
    <property type="match status" value="1"/>
</dbReference>
<evidence type="ECO:0000259" key="5">
    <source>
        <dbReference type="PROSITE" id="PS51192"/>
    </source>
</evidence>
<gene>
    <name evidence="8" type="ORF">UFOPK2766_01296</name>
</gene>
<evidence type="ECO:0000256" key="4">
    <source>
        <dbReference type="ARBA" id="ARBA00022840"/>
    </source>
</evidence>
<dbReference type="InterPro" id="IPR050079">
    <property type="entry name" value="DEAD_box_RNA_helicase"/>
</dbReference>
<feature type="domain" description="Helicase ATP-binding" evidence="5">
    <location>
        <begin position="34"/>
        <end position="205"/>
    </location>
</feature>
<dbReference type="InterPro" id="IPR001650">
    <property type="entry name" value="Helicase_C-like"/>
</dbReference>
<dbReference type="GO" id="GO:0016787">
    <property type="term" value="F:hydrolase activity"/>
    <property type="evidence" value="ECO:0007669"/>
    <property type="project" value="UniProtKB-KW"/>
</dbReference>
<dbReference type="CDD" id="cd00268">
    <property type="entry name" value="DEADc"/>
    <property type="match status" value="1"/>
</dbReference>
<dbReference type="PANTHER" id="PTHR47959">
    <property type="entry name" value="ATP-DEPENDENT RNA HELICASE RHLE-RELATED"/>
    <property type="match status" value="1"/>
</dbReference>
<accession>A0A6J6TET3</accession>
<dbReference type="EMBL" id="CAEZYU010000056">
    <property type="protein sequence ID" value="CAB4744789.1"/>
    <property type="molecule type" value="Genomic_DNA"/>
</dbReference>
<dbReference type="Gene3D" id="3.40.50.300">
    <property type="entry name" value="P-loop containing nucleotide triphosphate hydrolases"/>
    <property type="match status" value="2"/>
</dbReference>
<dbReference type="PROSITE" id="PS51195">
    <property type="entry name" value="Q_MOTIF"/>
    <property type="match status" value="1"/>
</dbReference>
<feature type="domain" description="Helicase C-terminal" evidence="6">
    <location>
        <begin position="216"/>
        <end position="374"/>
    </location>
</feature>
<proteinExistence type="predicted"/>
<keyword evidence="2" id="KW-0378">Hydrolase</keyword>
<evidence type="ECO:0000256" key="2">
    <source>
        <dbReference type="ARBA" id="ARBA00022801"/>
    </source>
</evidence>
<keyword evidence="1" id="KW-0547">Nucleotide-binding</keyword>
<dbReference type="Pfam" id="PF00271">
    <property type="entry name" value="Helicase_C"/>
    <property type="match status" value="1"/>
</dbReference>
<dbReference type="SUPFAM" id="SSF52540">
    <property type="entry name" value="P-loop containing nucleoside triphosphate hydrolases"/>
    <property type="match status" value="1"/>
</dbReference>
<dbReference type="SMART" id="SM00487">
    <property type="entry name" value="DEXDc"/>
    <property type="match status" value="1"/>
</dbReference>
<dbReference type="GO" id="GO:0003676">
    <property type="term" value="F:nucleic acid binding"/>
    <property type="evidence" value="ECO:0007669"/>
    <property type="project" value="InterPro"/>
</dbReference>
<dbReference type="PROSITE" id="PS51194">
    <property type="entry name" value="HELICASE_CTER"/>
    <property type="match status" value="1"/>
</dbReference>
<organism evidence="8">
    <name type="scientific">freshwater metagenome</name>
    <dbReference type="NCBI Taxonomy" id="449393"/>
    <lineage>
        <taxon>unclassified sequences</taxon>
        <taxon>metagenomes</taxon>
        <taxon>ecological metagenomes</taxon>
    </lineage>
</organism>
<reference evidence="8" key="1">
    <citation type="submission" date="2020-05" db="EMBL/GenBank/DDBJ databases">
        <authorList>
            <person name="Chiriac C."/>
            <person name="Salcher M."/>
            <person name="Ghai R."/>
            <person name="Kavagutti S V."/>
        </authorList>
    </citation>
    <scope>NUCLEOTIDE SEQUENCE</scope>
</reference>
<dbReference type="PROSITE" id="PS51192">
    <property type="entry name" value="HELICASE_ATP_BIND_1"/>
    <property type="match status" value="1"/>
</dbReference>
<dbReference type="GO" id="GO:0003724">
    <property type="term" value="F:RNA helicase activity"/>
    <property type="evidence" value="ECO:0007669"/>
    <property type="project" value="InterPro"/>
</dbReference>
<dbReference type="InterPro" id="IPR027417">
    <property type="entry name" value="P-loop_NTPase"/>
</dbReference>
<dbReference type="InterPro" id="IPR011545">
    <property type="entry name" value="DEAD/DEAH_box_helicase_dom"/>
</dbReference>
<evidence type="ECO:0000313" key="8">
    <source>
        <dbReference type="EMBL" id="CAB4744789.1"/>
    </source>
</evidence>
<dbReference type="InterPro" id="IPR014001">
    <property type="entry name" value="Helicase_ATP-bd"/>
</dbReference>
<dbReference type="InterPro" id="IPR014014">
    <property type="entry name" value="RNA_helicase_DEAD_Q_motif"/>
</dbReference>
<evidence type="ECO:0000256" key="1">
    <source>
        <dbReference type="ARBA" id="ARBA00022741"/>
    </source>
</evidence>
<dbReference type="GO" id="GO:0005829">
    <property type="term" value="C:cytosol"/>
    <property type="evidence" value="ECO:0007669"/>
    <property type="project" value="TreeGrafter"/>
</dbReference>
<name>A0A6J6TET3_9ZZZZ</name>
<evidence type="ECO:0000259" key="7">
    <source>
        <dbReference type="PROSITE" id="PS51195"/>
    </source>
</evidence>
<dbReference type="AlphaFoldDB" id="A0A6J6TET3"/>
<dbReference type="GO" id="GO:0005524">
    <property type="term" value="F:ATP binding"/>
    <property type="evidence" value="ECO:0007669"/>
    <property type="project" value="UniProtKB-KW"/>
</dbReference>
<protein>
    <submittedName>
        <fullName evidence="8">Unannotated protein</fullName>
    </submittedName>
</protein>
<dbReference type="SMART" id="SM00490">
    <property type="entry name" value="HELICc"/>
    <property type="match status" value="1"/>
</dbReference>
<feature type="domain" description="DEAD-box RNA helicase Q" evidence="7">
    <location>
        <begin position="3"/>
        <end position="31"/>
    </location>
</feature>
<keyword evidence="3" id="KW-0347">Helicase</keyword>
<dbReference type="PANTHER" id="PTHR47959:SF13">
    <property type="entry name" value="ATP-DEPENDENT RNA HELICASE RHLE"/>
    <property type="match status" value="1"/>
</dbReference>
<dbReference type="InterPro" id="IPR044742">
    <property type="entry name" value="DEAD/DEAH_RhlB"/>
</dbReference>
<evidence type="ECO:0000256" key="3">
    <source>
        <dbReference type="ARBA" id="ARBA00022806"/>
    </source>
</evidence>
<dbReference type="CDD" id="cd18787">
    <property type="entry name" value="SF2_C_DEAD"/>
    <property type="match status" value="1"/>
</dbReference>